<dbReference type="SUPFAM" id="SSF46955">
    <property type="entry name" value="Putative DNA-binding domain"/>
    <property type="match status" value="1"/>
</dbReference>
<evidence type="ECO:0000313" key="4">
    <source>
        <dbReference type="Proteomes" id="UP000450676"/>
    </source>
</evidence>
<dbReference type="PANTHER" id="PTHR30204:SF98">
    <property type="entry name" value="HTH-TYPE TRANSCRIPTIONAL REGULATOR ADHR"/>
    <property type="match status" value="1"/>
</dbReference>
<dbReference type="InterPro" id="IPR000551">
    <property type="entry name" value="MerR-type_HTH_dom"/>
</dbReference>
<reference evidence="3 4" key="1">
    <citation type="submission" date="2019-12" db="EMBL/GenBank/DDBJ databases">
        <title>Novel species isolated from a subtropical stream in China.</title>
        <authorList>
            <person name="Lu H."/>
        </authorList>
    </citation>
    <scope>NUCLEOTIDE SEQUENCE [LARGE SCALE GENOMIC DNA]</scope>
    <source>
        <strain evidence="3 4">FT127W</strain>
    </source>
</reference>
<sequence>MTASLTIQQTAEACGLSVHTLRYYERIGLIKPIPRRSNGHRLYRAEDLNWIAFLLRLRATGMSIEEMQRYAQLREQGELLSSVAERKAMLARHTAAVEEEVRAMQETLAYLHQKIALYSTLESELQSKEKQHGKHAI</sequence>
<dbReference type="AlphaFoldDB" id="A0A7X4HBI1"/>
<dbReference type="PRINTS" id="PR00040">
    <property type="entry name" value="HTHMERR"/>
</dbReference>
<evidence type="ECO:0000256" key="1">
    <source>
        <dbReference type="ARBA" id="ARBA00023125"/>
    </source>
</evidence>
<feature type="domain" description="HTH merR-type" evidence="2">
    <location>
        <begin position="4"/>
        <end position="73"/>
    </location>
</feature>
<comment type="caution">
    <text evidence="3">The sequence shown here is derived from an EMBL/GenBank/DDBJ whole genome shotgun (WGS) entry which is preliminary data.</text>
</comment>
<dbReference type="GO" id="GO:0003700">
    <property type="term" value="F:DNA-binding transcription factor activity"/>
    <property type="evidence" value="ECO:0007669"/>
    <property type="project" value="InterPro"/>
</dbReference>
<dbReference type="SMART" id="SM00422">
    <property type="entry name" value="HTH_MERR"/>
    <property type="match status" value="1"/>
</dbReference>
<dbReference type="InterPro" id="IPR009061">
    <property type="entry name" value="DNA-bd_dom_put_sf"/>
</dbReference>
<organism evidence="3 4">
    <name type="scientific">Pseudoduganella aquatica</name>
    <dbReference type="NCBI Taxonomy" id="2660641"/>
    <lineage>
        <taxon>Bacteria</taxon>
        <taxon>Pseudomonadati</taxon>
        <taxon>Pseudomonadota</taxon>
        <taxon>Betaproteobacteria</taxon>
        <taxon>Burkholderiales</taxon>
        <taxon>Oxalobacteraceae</taxon>
        <taxon>Telluria group</taxon>
        <taxon>Pseudoduganella</taxon>
    </lineage>
</organism>
<dbReference type="PANTHER" id="PTHR30204">
    <property type="entry name" value="REDOX-CYCLING DRUG-SENSING TRANSCRIPTIONAL ACTIVATOR SOXR"/>
    <property type="match status" value="1"/>
</dbReference>
<name>A0A7X4HBI1_9BURK</name>
<proteinExistence type="predicted"/>
<keyword evidence="4" id="KW-1185">Reference proteome</keyword>
<dbReference type="InterPro" id="IPR047057">
    <property type="entry name" value="MerR_fam"/>
</dbReference>
<evidence type="ECO:0000313" key="3">
    <source>
        <dbReference type="EMBL" id="MYN07793.1"/>
    </source>
</evidence>
<evidence type="ECO:0000259" key="2">
    <source>
        <dbReference type="PROSITE" id="PS50937"/>
    </source>
</evidence>
<dbReference type="CDD" id="cd01109">
    <property type="entry name" value="HTH_YyaN"/>
    <property type="match status" value="1"/>
</dbReference>
<dbReference type="Proteomes" id="UP000450676">
    <property type="component" value="Unassembled WGS sequence"/>
</dbReference>
<protein>
    <submittedName>
        <fullName evidence="3">MerR family transcriptional regulator</fullName>
    </submittedName>
</protein>
<dbReference type="PROSITE" id="PS50937">
    <property type="entry name" value="HTH_MERR_2"/>
    <property type="match status" value="1"/>
</dbReference>
<accession>A0A7X4HBI1</accession>
<gene>
    <name evidence="3" type="ORF">GTP77_10625</name>
</gene>
<dbReference type="Pfam" id="PF13411">
    <property type="entry name" value="MerR_1"/>
    <property type="match status" value="1"/>
</dbReference>
<keyword evidence="1" id="KW-0238">DNA-binding</keyword>
<dbReference type="RefSeq" id="WP_161072134.1">
    <property type="nucleotide sequence ID" value="NZ_CP086370.1"/>
</dbReference>
<dbReference type="Gene3D" id="1.10.1660.10">
    <property type="match status" value="1"/>
</dbReference>
<dbReference type="GO" id="GO:0003677">
    <property type="term" value="F:DNA binding"/>
    <property type="evidence" value="ECO:0007669"/>
    <property type="project" value="UniProtKB-KW"/>
</dbReference>
<dbReference type="EMBL" id="WWCU01000009">
    <property type="protein sequence ID" value="MYN07793.1"/>
    <property type="molecule type" value="Genomic_DNA"/>
</dbReference>